<dbReference type="AlphaFoldDB" id="A0A378PNK7"/>
<dbReference type="RefSeq" id="WP_063514717.1">
    <property type="nucleotide sequence ID" value="NZ_CP011158.1"/>
</dbReference>
<proteinExistence type="predicted"/>
<organism evidence="1 2">
    <name type="scientific">Moraxella ovis</name>
    <dbReference type="NCBI Taxonomy" id="29433"/>
    <lineage>
        <taxon>Bacteria</taxon>
        <taxon>Pseudomonadati</taxon>
        <taxon>Pseudomonadota</taxon>
        <taxon>Gammaproteobacteria</taxon>
        <taxon>Moraxellales</taxon>
        <taxon>Moraxellaceae</taxon>
        <taxon>Moraxella</taxon>
    </lineage>
</organism>
<protein>
    <submittedName>
        <fullName evidence="1">Uncharacterized protein</fullName>
    </submittedName>
</protein>
<evidence type="ECO:0000313" key="1">
    <source>
        <dbReference type="EMBL" id="STY87956.1"/>
    </source>
</evidence>
<gene>
    <name evidence="1" type="ORF">NCTC11227_01983</name>
</gene>
<sequence>MINKLWDGFYGKLTTKKWAGITKVSTDTALRDPNDLVEKGILVKSLASGHSQSYELNCLVG</sequence>
<name>A0A378PNK7_9GAMM</name>
<dbReference type="EMBL" id="UGPW01000001">
    <property type="protein sequence ID" value="STY87956.1"/>
    <property type="molecule type" value="Genomic_DNA"/>
</dbReference>
<evidence type="ECO:0000313" key="2">
    <source>
        <dbReference type="Proteomes" id="UP000255102"/>
    </source>
</evidence>
<dbReference type="Proteomes" id="UP000255102">
    <property type="component" value="Unassembled WGS sequence"/>
</dbReference>
<accession>A0A378PNK7</accession>
<reference evidence="1 2" key="1">
    <citation type="submission" date="2018-06" db="EMBL/GenBank/DDBJ databases">
        <authorList>
            <consortium name="Pathogen Informatics"/>
            <person name="Doyle S."/>
        </authorList>
    </citation>
    <scope>NUCLEOTIDE SEQUENCE [LARGE SCALE GENOMIC DNA]</scope>
    <source>
        <strain evidence="1 2">NCTC11227</strain>
    </source>
</reference>